<comment type="caution">
    <text evidence="1">The sequence shown here is derived from an EMBL/GenBank/DDBJ whole genome shotgun (WGS) entry which is preliminary data.</text>
</comment>
<protein>
    <submittedName>
        <fullName evidence="1">Uncharacterized protein</fullName>
    </submittedName>
</protein>
<evidence type="ECO:0000313" key="2">
    <source>
        <dbReference type="Proteomes" id="UP000029393"/>
    </source>
</evidence>
<dbReference type="PATRIC" id="fig|1384056.3.peg.1161"/>
<evidence type="ECO:0000313" key="1">
    <source>
        <dbReference type="EMBL" id="KFN46659.1"/>
    </source>
</evidence>
<gene>
    <name evidence="1" type="ORF">N787_09670</name>
</gene>
<proteinExistence type="predicted"/>
<reference evidence="1 2" key="1">
    <citation type="submission" date="2013-09" db="EMBL/GenBank/DDBJ databases">
        <title>Genome sequencing of Arenimonas metalli.</title>
        <authorList>
            <person name="Chen F."/>
            <person name="Wang G."/>
        </authorList>
    </citation>
    <scope>NUCLEOTIDE SEQUENCE [LARGE SCALE GENOMIC DNA]</scope>
    <source>
        <strain evidence="1 2">CF5-1</strain>
    </source>
</reference>
<dbReference type="OrthoDB" id="9017279at2"/>
<keyword evidence="2" id="KW-1185">Reference proteome</keyword>
<sequence>MSTVRRTIRSVPYRDAGATWSVIVQLLTRGKNPAAAAEMEAVAGIAASVIGDGALRSAPIVVTCNGPRTRVYCTYDEDALDESEASEEPLGFDPLKDDWAISLPCLADDLKWVQGALKSKSTRITARDAAIGIELAEGANNQSSTGALTLDLEGLLK</sequence>
<accession>A0A091B725</accession>
<name>A0A091B725_9GAMM</name>
<dbReference type="STRING" id="1384056.N787_09670"/>
<dbReference type="eggNOG" id="ENOG502Z9RP">
    <property type="taxonomic scope" value="Bacteria"/>
</dbReference>
<dbReference type="Proteomes" id="UP000029393">
    <property type="component" value="Unassembled WGS sequence"/>
</dbReference>
<dbReference type="AlphaFoldDB" id="A0A091B725"/>
<dbReference type="EMBL" id="AVCK01000014">
    <property type="protein sequence ID" value="KFN46659.1"/>
    <property type="molecule type" value="Genomic_DNA"/>
</dbReference>
<organism evidence="1 2">
    <name type="scientific">Arenimonas metalli CF5-1</name>
    <dbReference type="NCBI Taxonomy" id="1384056"/>
    <lineage>
        <taxon>Bacteria</taxon>
        <taxon>Pseudomonadati</taxon>
        <taxon>Pseudomonadota</taxon>
        <taxon>Gammaproteobacteria</taxon>
        <taxon>Lysobacterales</taxon>
        <taxon>Lysobacteraceae</taxon>
        <taxon>Arenimonas</taxon>
    </lineage>
</organism>